<feature type="region of interest" description="Disordered" evidence="1">
    <location>
        <begin position="1"/>
        <end position="93"/>
    </location>
</feature>
<sequence length="173" mass="19738">ENAFMMDNGGFGESSRWTNTHNLPFHHDPQHPDNYGPQHGQQQPKLQQPQLPEFQSSEPLIKVENSEEHHITDCSPKKSPSLSTNNDCGQNNQSHDCQLFPISKKEEEIVEATMERERVTTLNIKAEKTCTDSAFKKYKELLLGGLDRPVFIREADAPNLSELQRVVLELLFI</sequence>
<dbReference type="EMBL" id="CAJVPV010001902">
    <property type="protein sequence ID" value="CAG8511749.1"/>
    <property type="molecule type" value="Genomic_DNA"/>
</dbReference>
<gene>
    <name evidence="2" type="ORF">AMORRO_LOCUS3762</name>
</gene>
<feature type="compositionally biased region" description="Polar residues" evidence="1">
    <location>
        <begin position="78"/>
        <end position="93"/>
    </location>
</feature>
<dbReference type="OrthoDB" id="2424038at2759"/>
<accession>A0A9N8ZYH1</accession>
<evidence type="ECO:0000256" key="1">
    <source>
        <dbReference type="SAM" id="MobiDB-lite"/>
    </source>
</evidence>
<keyword evidence="3" id="KW-1185">Reference proteome</keyword>
<name>A0A9N8ZYH1_9GLOM</name>
<reference evidence="2" key="1">
    <citation type="submission" date="2021-06" db="EMBL/GenBank/DDBJ databases">
        <authorList>
            <person name="Kallberg Y."/>
            <person name="Tangrot J."/>
            <person name="Rosling A."/>
        </authorList>
    </citation>
    <scope>NUCLEOTIDE SEQUENCE</scope>
    <source>
        <strain evidence="2">CL551</strain>
    </source>
</reference>
<evidence type="ECO:0000313" key="3">
    <source>
        <dbReference type="Proteomes" id="UP000789342"/>
    </source>
</evidence>
<organism evidence="2 3">
    <name type="scientific">Acaulospora morrowiae</name>
    <dbReference type="NCBI Taxonomy" id="94023"/>
    <lineage>
        <taxon>Eukaryota</taxon>
        <taxon>Fungi</taxon>
        <taxon>Fungi incertae sedis</taxon>
        <taxon>Mucoromycota</taxon>
        <taxon>Glomeromycotina</taxon>
        <taxon>Glomeromycetes</taxon>
        <taxon>Diversisporales</taxon>
        <taxon>Acaulosporaceae</taxon>
        <taxon>Acaulospora</taxon>
    </lineage>
</organism>
<dbReference type="Proteomes" id="UP000789342">
    <property type="component" value="Unassembled WGS sequence"/>
</dbReference>
<feature type="compositionally biased region" description="Low complexity" evidence="1">
    <location>
        <begin position="36"/>
        <end position="52"/>
    </location>
</feature>
<feature type="non-terminal residue" evidence="2">
    <location>
        <position position="1"/>
    </location>
</feature>
<comment type="caution">
    <text evidence="2">The sequence shown here is derived from an EMBL/GenBank/DDBJ whole genome shotgun (WGS) entry which is preliminary data.</text>
</comment>
<feature type="compositionally biased region" description="Basic and acidic residues" evidence="1">
    <location>
        <begin position="64"/>
        <end position="76"/>
    </location>
</feature>
<protein>
    <submittedName>
        <fullName evidence="2">11784_t:CDS:1</fullName>
    </submittedName>
</protein>
<evidence type="ECO:0000313" key="2">
    <source>
        <dbReference type="EMBL" id="CAG8511749.1"/>
    </source>
</evidence>
<proteinExistence type="predicted"/>
<dbReference type="AlphaFoldDB" id="A0A9N8ZYH1"/>